<feature type="transmembrane region" description="Helical" evidence="7">
    <location>
        <begin position="280"/>
        <end position="299"/>
    </location>
</feature>
<keyword evidence="5 7" id="KW-1133">Transmembrane helix</keyword>
<feature type="transmembrane region" description="Helical" evidence="7">
    <location>
        <begin position="50"/>
        <end position="70"/>
    </location>
</feature>
<dbReference type="GO" id="GO:0005886">
    <property type="term" value="C:plasma membrane"/>
    <property type="evidence" value="ECO:0007669"/>
    <property type="project" value="UniProtKB-SubCell"/>
</dbReference>
<dbReference type="PANTHER" id="PTHR43744">
    <property type="entry name" value="ABC TRANSPORTER PERMEASE PROTEIN MG189-RELATED-RELATED"/>
    <property type="match status" value="1"/>
</dbReference>
<sequence>MPAPSSAGTVAAPDTRSARASAPRPSRGRRASLRAGGGPMAPSRLRQTGSLVVLVIGSFVFAYPFLWMIATSLRTRQGVAEAGVSLWPVQWHFQNYTDGLSSFPFWQYLGNSLLTTIPPVIFTVLSSSLVGFAFARIPARGAGVIFGIVLATMLLPGEVTIVPQFILFRELDMMDTLYPLILPSLFGSAFFIFLFRQFYLRLPQSLTDAAIVDGAGWFRIWWSIYLPLSQPIIVAAAVLQFMSSWNNFLTPSIYLSSERWKTLPLALAGFTSANSTDTSLLMATSIVVVLPCIVIFFLAQRHIVGGISFTGSK</sequence>
<dbReference type="OrthoDB" id="2063054at2"/>
<dbReference type="PANTHER" id="PTHR43744:SF12">
    <property type="entry name" value="ABC TRANSPORTER PERMEASE PROTEIN MG189-RELATED"/>
    <property type="match status" value="1"/>
</dbReference>
<reference evidence="10 11" key="1">
    <citation type="submission" date="2019-02" db="EMBL/GenBank/DDBJ databases">
        <title>Draft genome sequences of novel Actinobacteria.</title>
        <authorList>
            <person name="Sahin N."/>
            <person name="Ay H."/>
            <person name="Saygin H."/>
        </authorList>
    </citation>
    <scope>NUCLEOTIDE SEQUENCE [LARGE SCALE GENOMIC DNA]</scope>
    <source>
        <strain evidence="10 11">8K307</strain>
    </source>
</reference>
<evidence type="ECO:0000256" key="4">
    <source>
        <dbReference type="ARBA" id="ARBA00022692"/>
    </source>
</evidence>
<feature type="domain" description="ABC transmembrane type-1" evidence="9">
    <location>
        <begin position="109"/>
        <end position="299"/>
    </location>
</feature>
<keyword evidence="3" id="KW-1003">Cell membrane</keyword>
<keyword evidence="4 7" id="KW-0812">Transmembrane</keyword>
<comment type="caution">
    <text evidence="10">The sequence shown here is derived from an EMBL/GenBank/DDBJ whole genome shotgun (WGS) entry which is preliminary data.</text>
</comment>
<dbReference type="Pfam" id="PF00528">
    <property type="entry name" value="BPD_transp_1"/>
    <property type="match status" value="1"/>
</dbReference>
<dbReference type="CDD" id="cd06261">
    <property type="entry name" value="TM_PBP2"/>
    <property type="match status" value="1"/>
</dbReference>
<organism evidence="10 11">
    <name type="scientific">Jiangella aurantiaca</name>
    <dbReference type="NCBI Taxonomy" id="2530373"/>
    <lineage>
        <taxon>Bacteria</taxon>
        <taxon>Bacillati</taxon>
        <taxon>Actinomycetota</taxon>
        <taxon>Actinomycetes</taxon>
        <taxon>Jiangellales</taxon>
        <taxon>Jiangellaceae</taxon>
        <taxon>Jiangella</taxon>
    </lineage>
</organism>
<dbReference type="PROSITE" id="PS50928">
    <property type="entry name" value="ABC_TM1"/>
    <property type="match status" value="1"/>
</dbReference>
<comment type="subcellular location">
    <subcellularLocation>
        <location evidence="1 7">Cell membrane</location>
        <topology evidence="1 7">Multi-pass membrane protein</topology>
    </subcellularLocation>
</comment>
<keyword evidence="2 7" id="KW-0813">Transport</keyword>
<evidence type="ECO:0000256" key="6">
    <source>
        <dbReference type="ARBA" id="ARBA00023136"/>
    </source>
</evidence>
<dbReference type="EMBL" id="SMLB01000006">
    <property type="protein sequence ID" value="TDD71220.1"/>
    <property type="molecule type" value="Genomic_DNA"/>
</dbReference>
<evidence type="ECO:0000256" key="1">
    <source>
        <dbReference type="ARBA" id="ARBA00004651"/>
    </source>
</evidence>
<keyword evidence="11" id="KW-1185">Reference proteome</keyword>
<feature type="transmembrane region" description="Helical" evidence="7">
    <location>
        <begin position="220"/>
        <end position="242"/>
    </location>
</feature>
<proteinExistence type="inferred from homology"/>
<name>A0A4R5AIB7_9ACTN</name>
<feature type="region of interest" description="Disordered" evidence="8">
    <location>
        <begin position="1"/>
        <end position="41"/>
    </location>
</feature>
<evidence type="ECO:0000256" key="2">
    <source>
        <dbReference type="ARBA" id="ARBA00022448"/>
    </source>
</evidence>
<dbReference type="Gene3D" id="1.10.3720.10">
    <property type="entry name" value="MetI-like"/>
    <property type="match status" value="1"/>
</dbReference>
<evidence type="ECO:0000313" key="11">
    <source>
        <dbReference type="Proteomes" id="UP000295217"/>
    </source>
</evidence>
<dbReference type="GO" id="GO:0055085">
    <property type="term" value="P:transmembrane transport"/>
    <property type="evidence" value="ECO:0007669"/>
    <property type="project" value="InterPro"/>
</dbReference>
<dbReference type="SUPFAM" id="SSF161098">
    <property type="entry name" value="MetI-like"/>
    <property type="match status" value="1"/>
</dbReference>
<accession>A0A4R5AIB7</accession>
<keyword evidence="6 7" id="KW-0472">Membrane</keyword>
<evidence type="ECO:0000256" key="3">
    <source>
        <dbReference type="ARBA" id="ARBA00022475"/>
    </source>
</evidence>
<evidence type="ECO:0000259" key="9">
    <source>
        <dbReference type="PROSITE" id="PS50928"/>
    </source>
</evidence>
<evidence type="ECO:0000256" key="5">
    <source>
        <dbReference type="ARBA" id="ARBA00022989"/>
    </source>
</evidence>
<evidence type="ECO:0000313" key="10">
    <source>
        <dbReference type="EMBL" id="TDD71220.1"/>
    </source>
</evidence>
<protein>
    <submittedName>
        <fullName evidence="10">Carbohydrate ABC transporter permease</fullName>
    </submittedName>
</protein>
<gene>
    <name evidence="10" type="ORF">E1262_06250</name>
</gene>
<evidence type="ECO:0000256" key="8">
    <source>
        <dbReference type="SAM" id="MobiDB-lite"/>
    </source>
</evidence>
<feature type="transmembrane region" description="Helical" evidence="7">
    <location>
        <begin position="142"/>
        <end position="168"/>
    </location>
</feature>
<feature type="compositionally biased region" description="Low complexity" evidence="8">
    <location>
        <begin position="11"/>
        <end position="25"/>
    </location>
</feature>
<feature type="transmembrane region" description="Helical" evidence="7">
    <location>
        <begin position="113"/>
        <end position="135"/>
    </location>
</feature>
<dbReference type="InterPro" id="IPR000515">
    <property type="entry name" value="MetI-like"/>
</dbReference>
<dbReference type="Proteomes" id="UP000295217">
    <property type="component" value="Unassembled WGS sequence"/>
</dbReference>
<feature type="transmembrane region" description="Helical" evidence="7">
    <location>
        <begin position="180"/>
        <end position="199"/>
    </location>
</feature>
<dbReference type="InterPro" id="IPR035906">
    <property type="entry name" value="MetI-like_sf"/>
</dbReference>
<dbReference type="RefSeq" id="WP_132102287.1">
    <property type="nucleotide sequence ID" value="NZ_SMLB01000006.1"/>
</dbReference>
<dbReference type="AlphaFoldDB" id="A0A4R5AIB7"/>
<comment type="similarity">
    <text evidence="7">Belongs to the binding-protein-dependent transport system permease family.</text>
</comment>
<evidence type="ECO:0000256" key="7">
    <source>
        <dbReference type="RuleBase" id="RU363032"/>
    </source>
</evidence>